<dbReference type="EMBL" id="JAUJFL010000001">
    <property type="protein sequence ID" value="KAK2613419.1"/>
    <property type="molecule type" value="Genomic_DNA"/>
</dbReference>
<dbReference type="Pfam" id="PF24883">
    <property type="entry name" value="NPHP3_N"/>
    <property type="match status" value="1"/>
</dbReference>
<organism evidence="5 6">
    <name type="scientific">Phomopsis amygdali</name>
    <name type="common">Fusicoccum amygdali</name>
    <dbReference type="NCBI Taxonomy" id="1214568"/>
    <lineage>
        <taxon>Eukaryota</taxon>
        <taxon>Fungi</taxon>
        <taxon>Dikarya</taxon>
        <taxon>Ascomycota</taxon>
        <taxon>Pezizomycotina</taxon>
        <taxon>Sordariomycetes</taxon>
        <taxon>Sordariomycetidae</taxon>
        <taxon>Diaporthales</taxon>
        <taxon>Diaporthaceae</taxon>
        <taxon>Diaporthe</taxon>
    </lineage>
</organism>
<keyword evidence="2" id="KW-0175">Coiled coil</keyword>
<evidence type="ECO:0000256" key="1">
    <source>
        <dbReference type="ARBA" id="ARBA00022737"/>
    </source>
</evidence>
<dbReference type="Gene3D" id="3.40.50.300">
    <property type="entry name" value="P-loop containing nucleotide triphosphate hydrolases"/>
    <property type="match status" value="1"/>
</dbReference>
<evidence type="ECO:0000259" key="4">
    <source>
        <dbReference type="Pfam" id="PF25053"/>
    </source>
</evidence>
<evidence type="ECO:0000313" key="5">
    <source>
        <dbReference type="EMBL" id="KAK2613419.1"/>
    </source>
</evidence>
<name>A0AAD9SPK1_PHOAM</name>
<proteinExistence type="predicted"/>
<accession>A0AAD9SPK1</accession>
<dbReference type="InterPro" id="IPR027417">
    <property type="entry name" value="P-loop_NTPase"/>
</dbReference>
<dbReference type="SUPFAM" id="SSF52540">
    <property type="entry name" value="P-loop containing nucleoside triphosphate hydrolases"/>
    <property type="match status" value="1"/>
</dbReference>
<keyword evidence="6" id="KW-1185">Reference proteome</keyword>
<dbReference type="InterPro" id="IPR056693">
    <property type="entry name" value="DUF7791"/>
</dbReference>
<feature type="domain" description="DUF7791" evidence="4">
    <location>
        <begin position="565"/>
        <end position="699"/>
    </location>
</feature>
<feature type="domain" description="Nephrocystin 3-like N-terminal" evidence="3">
    <location>
        <begin position="278"/>
        <end position="448"/>
    </location>
</feature>
<gene>
    <name evidence="5" type="ORF">N8I77_000336</name>
</gene>
<dbReference type="InterPro" id="IPR056884">
    <property type="entry name" value="NPHP3-like_N"/>
</dbReference>
<dbReference type="AlphaFoldDB" id="A0AAD9SPK1"/>
<dbReference type="Pfam" id="PF25053">
    <property type="entry name" value="DUF7791"/>
    <property type="match status" value="1"/>
</dbReference>
<feature type="coiled-coil region" evidence="2">
    <location>
        <begin position="75"/>
        <end position="134"/>
    </location>
</feature>
<comment type="caution">
    <text evidence="5">The sequence shown here is derived from an EMBL/GenBank/DDBJ whole genome shotgun (WGS) entry which is preliminary data.</text>
</comment>
<evidence type="ECO:0000259" key="3">
    <source>
        <dbReference type="Pfam" id="PF24883"/>
    </source>
</evidence>
<sequence>MDPLSAIGLVSSVITFIDFGYEVISAAREVYASATGTTTANDHIEFLNSRMEAVATDLTASKSRSGGMPADRRRLVELADKCLGLSDELKKLLDKLKANDPKSKRQILSSVLQNMRKTDRKRDLEARLDQCRQQMHLQLSHTTGLEILSRLSEIAQTGKCNERELASLNRQVATLKSAVAGMKSHSRLQDEARMVLDLSDQAVSKVLQNNILEALRFEEMEKRFDSIEEAHTKTFKWLLEDAASSLMIRSTTSTDDPWFENIMPYLEREEPLRRDIREGFTEWLSTGKGFFHISGKPGAGKSTLMKYLTESDKVKKCLNDWAGKKELIIASFFFWRHGSDYQKSLRGLLRSLLYSVLDQHSDLARVAFPDQWEAASNNPGRIIHFRQSDIQKAFIGLMKTPQVYLKHKFAFFIDGLDEFEGHDETLIKSLFEWVQSSPENVKICVSSRELPIFEQRFLNCPSFRLQEVTHHDIFLFVYDTLRDNEDVKIISKPQDVAKLGYMLVQRAEGVFLWVSLALRLVERGLVLEDSIEELKSSIDVLPTEVEQLFRVIFDSIKREPDLVKRRKAMRTLSLAVDELEAAPFFGPLWLTHLSFMDDYDRNSEFASHVRGFSNTTDIITRLSRCRKQVTGGCRGFLSINTRAVSNSNDLFRQETVELAHRSLVEFFQLSEVRECVEAHSKGFDKLHFYCQTLIAELKLWPPNIVSQKDKSETSLINASSQRHAYFSGNTESELTDRRPWFERDLRRLTIFYYFIQAPDTSTLFSALNQLRELADGEGNPISQARPSYICEWRIGEISVWTLPPHSNPLRCHSTALFTLTALESGLYEFWQVEALDNNLQQATLQSIQSRIMGDWLNRPVGTDKFPRPHFDRLLRSLATCLADGTSANSLMLIREFEVPVSFWQNLVWSSIVTSGPKASPAPVWLLFLLHGAEQIFTLSFEQSCNFSQVDKRGKLISMTGQWGLDKHEVHSPIYVHEDHGGILELAKAQKWSVSLRELTSFWFPMYAEKFRRIHDLYDHSVGLPVDGMMDLRREFGLDSASWRTQVWEIPRPLIQSWEGISSILRTF</sequence>
<dbReference type="Proteomes" id="UP001265746">
    <property type="component" value="Unassembled WGS sequence"/>
</dbReference>
<protein>
    <recommendedName>
        <fullName evidence="7">NACHT domain-containing protein</fullName>
    </recommendedName>
</protein>
<reference evidence="5" key="1">
    <citation type="submission" date="2023-06" db="EMBL/GenBank/DDBJ databases">
        <authorList>
            <person name="Noh H."/>
        </authorList>
    </citation>
    <scope>NUCLEOTIDE SEQUENCE</scope>
    <source>
        <strain evidence="5">DUCC20226</strain>
    </source>
</reference>
<evidence type="ECO:0000313" key="6">
    <source>
        <dbReference type="Proteomes" id="UP001265746"/>
    </source>
</evidence>
<dbReference type="PANTHER" id="PTHR10039">
    <property type="entry name" value="AMELOGENIN"/>
    <property type="match status" value="1"/>
</dbReference>
<dbReference type="PANTHER" id="PTHR10039:SF5">
    <property type="entry name" value="NACHT DOMAIN-CONTAINING PROTEIN"/>
    <property type="match status" value="1"/>
</dbReference>
<keyword evidence="1" id="KW-0677">Repeat</keyword>
<evidence type="ECO:0008006" key="7">
    <source>
        <dbReference type="Google" id="ProtNLM"/>
    </source>
</evidence>
<evidence type="ECO:0000256" key="2">
    <source>
        <dbReference type="SAM" id="Coils"/>
    </source>
</evidence>